<protein>
    <submittedName>
        <fullName evidence="2">Uncharacterized protein</fullName>
    </submittedName>
</protein>
<feature type="region of interest" description="Disordered" evidence="1">
    <location>
        <begin position="83"/>
        <end position="130"/>
    </location>
</feature>
<feature type="region of interest" description="Disordered" evidence="1">
    <location>
        <begin position="1"/>
        <end position="20"/>
    </location>
</feature>
<evidence type="ECO:0000313" key="2">
    <source>
        <dbReference type="EMBL" id="KAG2636028.1"/>
    </source>
</evidence>
<sequence>MQPATRWPAQKPIFFGPARPGPFRVRAGTARAPCPCLGRYPRPWADPARHRGSILLRPLARGSPASPVPPLVTLAPKSPIPFAHSLGPSASAAPPGRRRLAASAISDGERRPARPHPLPPPASRLPFRLL</sequence>
<name>A0A8T0VMC2_PANVG</name>
<dbReference type="AlphaFoldDB" id="A0A8T0VMC2"/>
<organism evidence="2 3">
    <name type="scientific">Panicum virgatum</name>
    <name type="common">Blackwell switchgrass</name>
    <dbReference type="NCBI Taxonomy" id="38727"/>
    <lineage>
        <taxon>Eukaryota</taxon>
        <taxon>Viridiplantae</taxon>
        <taxon>Streptophyta</taxon>
        <taxon>Embryophyta</taxon>
        <taxon>Tracheophyta</taxon>
        <taxon>Spermatophyta</taxon>
        <taxon>Magnoliopsida</taxon>
        <taxon>Liliopsida</taxon>
        <taxon>Poales</taxon>
        <taxon>Poaceae</taxon>
        <taxon>PACMAD clade</taxon>
        <taxon>Panicoideae</taxon>
        <taxon>Panicodae</taxon>
        <taxon>Paniceae</taxon>
        <taxon>Panicinae</taxon>
        <taxon>Panicum</taxon>
        <taxon>Panicum sect. Hiantes</taxon>
    </lineage>
</organism>
<accession>A0A8T0VMC2</accession>
<evidence type="ECO:0000256" key="1">
    <source>
        <dbReference type="SAM" id="MobiDB-lite"/>
    </source>
</evidence>
<gene>
    <name evidence="2" type="ORF">PVAP13_2NG418003</name>
</gene>
<evidence type="ECO:0000313" key="3">
    <source>
        <dbReference type="Proteomes" id="UP000823388"/>
    </source>
</evidence>
<dbReference type="Proteomes" id="UP000823388">
    <property type="component" value="Chromosome 2N"/>
</dbReference>
<reference evidence="2" key="1">
    <citation type="submission" date="2020-05" db="EMBL/GenBank/DDBJ databases">
        <title>WGS assembly of Panicum virgatum.</title>
        <authorList>
            <person name="Lovell J.T."/>
            <person name="Jenkins J."/>
            <person name="Shu S."/>
            <person name="Juenger T.E."/>
            <person name="Schmutz J."/>
        </authorList>
    </citation>
    <scope>NUCLEOTIDE SEQUENCE</scope>
    <source>
        <strain evidence="2">AP13</strain>
    </source>
</reference>
<dbReference type="EMBL" id="CM029040">
    <property type="protein sequence ID" value="KAG2636028.1"/>
    <property type="molecule type" value="Genomic_DNA"/>
</dbReference>
<keyword evidence="3" id="KW-1185">Reference proteome</keyword>
<proteinExistence type="predicted"/>
<comment type="caution">
    <text evidence="2">The sequence shown here is derived from an EMBL/GenBank/DDBJ whole genome shotgun (WGS) entry which is preliminary data.</text>
</comment>